<sequence>MERDEHKFVKWVGPGGIHLTLKFLGNIPSKRITEITEAVEEAAQGISPFHLEISGLGAFPSLRQARVFWVGIGGEVDKLSRLQQNIDSALAALGFAKEERPFVPHLTLARIRQGASPLERRSFGELVGSAIFEDKYHVKVEAIRLMRSQLMPAGAIYTCLS</sequence>
<evidence type="ECO:0008006" key="3">
    <source>
        <dbReference type="Google" id="ProtNLM"/>
    </source>
</evidence>
<comment type="caution">
    <text evidence="2">The sequence shown here is derived from an EMBL/GenBank/DDBJ whole genome shotgun (WGS) entry which is preliminary data.</text>
</comment>
<dbReference type="Pfam" id="PF13563">
    <property type="entry name" value="2_5_RNA_ligase2"/>
    <property type="match status" value="1"/>
</dbReference>
<name>X0U2D3_9ZZZZ</name>
<dbReference type="InterPro" id="IPR009097">
    <property type="entry name" value="Cyclic_Pdiesterase"/>
</dbReference>
<dbReference type="NCBIfam" id="TIGR02258">
    <property type="entry name" value="2_5_ligase"/>
    <property type="match status" value="1"/>
</dbReference>
<accession>X0U2D3</accession>
<dbReference type="SUPFAM" id="SSF55144">
    <property type="entry name" value="LigT-like"/>
    <property type="match status" value="1"/>
</dbReference>
<dbReference type="InterPro" id="IPR004175">
    <property type="entry name" value="RNA_CPDase"/>
</dbReference>
<dbReference type="PANTHER" id="PTHR35561:SF1">
    <property type="entry name" value="RNA 2',3'-CYCLIC PHOSPHODIESTERASE"/>
    <property type="match status" value="1"/>
</dbReference>
<dbReference type="PANTHER" id="PTHR35561">
    <property type="entry name" value="RNA 2',3'-CYCLIC PHOSPHODIESTERASE"/>
    <property type="match status" value="1"/>
</dbReference>
<organism evidence="2">
    <name type="scientific">marine sediment metagenome</name>
    <dbReference type="NCBI Taxonomy" id="412755"/>
    <lineage>
        <taxon>unclassified sequences</taxon>
        <taxon>metagenomes</taxon>
        <taxon>ecological metagenomes</taxon>
    </lineage>
</organism>
<feature type="non-terminal residue" evidence="2">
    <location>
        <position position="161"/>
    </location>
</feature>
<evidence type="ECO:0000256" key="1">
    <source>
        <dbReference type="ARBA" id="ARBA00022801"/>
    </source>
</evidence>
<dbReference type="AlphaFoldDB" id="X0U2D3"/>
<dbReference type="EMBL" id="BARS01013110">
    <property type="protein sequence ID" value="GAF93511.1"/>
    <property type="molecule type" value="Genomic_DNA"/>
</dbReference>
<keyword evidence="1" id="KW-0378">Hydrolase</keyword>
<dbReference type="GO" id="GO:0008664">
    <property type="term" value="F:RNA 2',3'-cyclic 3'-phosphodiesterase activity"/>
    <property type="evidence" value="ECO:0007669"/>
    <property type="project" value="InterPro"/>
</dbReference>
<dbReference type="GO" id="GO:0004113">
    <property type="term" value="F:2',3'-cyclic-nucleotide 3'-phosphodiesterase activity"/>
    <property type="evidence" value="ECO:0007669"/>
    <property type="project" value="InterPro"/>
</dbReference>
<dbReference type="HAMAP" id="MF_01940">
    <property type="entry name" value="RNA_CPDase"/>
    <property type="match status" value="1"/>
</dbReference>
<gene>
    <name evidence="2" type="ORF">S01H1_22970</name>
</gene>
<dbReference type="Gene3D" id="3.90.1140.10">
    <property type="entry name" value="Cyclic phosphodiesterase"/>
    <property type="match status" value="1"/>
</dbReference>
<proteinExistence type="inferred from homology"/>
<evidence type="ECO:0000313" key="2">
    <source>
        <dbReference type="EMBL" id="GAF93511.1"/>
    </source>
</evidence>
<protein>
    <recommendedName>
        <fullName evidence="3">Phosphoesterase HXTX domain-containing protein</fullName>
    </recommendedName>
</protein>
<reference evidence="2" key="1">
    <citation type="journal article" date="2014" name="Front. Microbiol.">
        <title>High frequency of phylogenetically diverse reductive dehalogenase-homologous genes in deep subseafloor sedimentary metagenomes.</title>
        <authorList>
            <person name="Kawai M."/>
            <person name="Futagami T."/>
            <person name="Toyoda A."/>
            <person name="Takaki Y."/>
            <person name="Nishi S."/>
            <person name="Hori S."/>
            <person name="Arai W."/>
            <person name="Tsubouchi T."/>
            <person name="Morono Y."/>
            <person name="Uchiyama I."/>
            <person name="Ito T."/>
            <person name="Fujiyama A."/>
            <person name="Inagaki F."/>
            <person name="Takami H."/>
        </authorList>
    </citation>
    <scope>NUCLEOTIDE SEQUENCE</scope>
    <source>
        <strain evidence="2">Expedition CK06-06</strain>
    </source>
</reference>